<dbReference type="AlphaFoldDB" id="A0A556TPC1"/>
<dbReference type="GO" id="GO:0016301">
    <property type="term" value="F:kinase activity"/>
    <property type="evidence" value="ECO:0007669"/>
    <property type="project" value="UniProtKB-KW"/>
</dbReference>
<protein>
    <submittedName>
        <fullName evidence="2">Aurora kinase A and ninein-interacting protein</fullName>
    </submittedName>
</protein>
<evidence type="ECO:0000256" key="1">
    <source>
        <dbReference type="SAM" id="MobiDB-lite"/>
    </source>
</evidence>
<reference evidence="2 3" key="1">
    <citation type="journal article" date="2019" name="Genome Biol. Evol.">
        <title>Whole-Genome Sequencing of the Giant Devil Catfish, Bagarius yarrelli.</title>
        <authorList>
            <person name="Jiang W."/>
            <person name="Lv Y."/>
            <person name="Cheng L."/>
            <person name="Yang K."/>
            <person name="Chao B."/>
            <person name="Wang X."/>
            <person name="Li Y."/>
            <person name="Pan X."/>
            <person name="You X."/>
            <person name="Zhang Y."/>
            <person name="Yang J."/>
            <person name="Li J."/>
            <person name="Zhang X."/>
            <person name="Liu S."/>
            <person name="Sun C."/>
            <person name="Yang J."/>
            <person name="Shi Q."/>
        </authorList>
    </citation>
    <scope>NUCLEOTIDE SEQUENCE [LARGE SCALE GENOMIC DNA]</scope>
    <source>
        <strain evidence="2">JWS20170419001</strain>
        <tissue evidence="2">Muscle</tissue>
    </source>
</reference>
<feature type="compositionally biased region" description="Polar residues" evidence="1">
    <location>
        <begin position="29"/>
        <end position="38"/>
    </location>
</feature>
<proteinExistence type="predicted"/>
<dbReference type="GO" id="GO:0007051">
    <property type="term" value="P:spindle organization"/>
    <property type="evidence" value="ECO:0007669"/>
    <property type="project" value="TreeGrafter"/>
</dbReference>
<dbReference type="InterPro" id="IPR029286">
    <property type="entry name" value="AUNIP"/>
</dbReference>
<evidence type="ECO:0000313" key="3">
    <source>
        <dbReference type="Proteomes" id="UP000319801"/>
    </source>
</evidence>
<dbReference type="PANTHER" id="PTHR14526">
    <property type="entry name" value="AURORA KINASE A AND NINEIN-INTERACTING PROTEIN"/>
    <property type="match status" value="1"/>
</dbReference>
<feature type="region of interest" description="Disordered" evidence="1">
    <location>
        <begin position="301"/>
        <end position="358"/>
    </location>
</feature>
<name>A0A556TPC1_BAGYA</name>
<dbReference type="GO" id="GO:0005813">
    <property type="term" value="C:centrosome"/>
    <property type="evidence" value="ECO:0007669"/>
    <property type="project" value="TreeGrafter"/>
</dbReference>
<feature type="compositionally biased region" description="Polar residues" evidence="1">
    <location>
        <begin position="161"/>
        <end position="177"/>
    </location>
</feature>
<feature type="compositionally biased region" description="Polar residues" evidence="1">
    <location>
        <begin position="347"/>
        <end position="358"/>
    </location>
</feature>
<dbReference type="Proteomes" id="UP000319801">
    <property type="component" value="Unassembled WGS sequence"/>
</dbReference>
<comment type="caution">
    <text evidence="2">The sequence shown here is derived from an EMBL/GenBank/DDBJ whole genome shotgun (WGS) entry which is preliminary data.</text>
</comment>
<keyword evidence="3" id="KW-1185">Reference proteome</keyword>
<dbReference type="PANTHER" id="PTHR14526:SF2">
    <property type="entry name" value="AURORA KINASE A AND NINEIN-INTERACTING PROTEIN"/>
    <property type="match status" value="1"/>
</dbReference>
<keyword evidence="2" id="KW-0418">Kinase</keyword>
<evidence type="ECO:0000313" key="2">
    <source>
        <dbReference type="EMBL" id="TSK31344.1"/>
    </source>
</evidence>
<feature type="compositionally biased region" description="Polar residues" evidence="1">
    <location>
        <begin position="238"/>
        <end position="256"/>
    </location>
</feature>
<feature type="region of interest" description="Disordered" evidence="1">
    <location>
        <begin position="1"/>
        <end position="48"/>
    </location>
</feature>
<feature type="region of interest" description="Disordered" evidence="1">
    <location>
        <begin position="159"/>
        <end position="256"/>
    </location>
</feature>
<accession>A0A556TPC1</accession>
<sequence length="358" mass="40689">MEMPATKQSRISSFFAPQSKKETEDCSSLWPSELSSTPLPGAPSGTKRKREMIFKTSELDDVSGCSSPIEKQGYNVDITSVSGEICNKDADDGDKEQQFLHLIWGYQSDECEPAEKKHCKNIQIKTVTDAQSHKVKYDAESESDQAQRQTHENFQMLKENWNGSSRALSTEDVYTQKPTKDQSVKQNRASFLTPRSDTEIQNMTNYLGKFPKDPELIKQKRRGSPVKTEDKENRRPSSEISSITRSPFNQHVQSRSAKCAMSFNRKLCHTPKKSIRDSQENDEDSLSMLFTQDSEGFRVISHRSKQPRCPLKDQTNSCEDRERSSSPFMLPLNTEESADVDPEVLFTQDSQGNIVIKH</sequence>
<feature type="compositionally biased region" description="Polar residues" evidence="1">
    <location>
        <begin position="1"/>
        <end position="16"/>
    </location>
</feature>
<feature type="compositionally biased region" description="Polar residues" evidence="1">
    <location>
        <begin position="184"/>
        <end position="205"/>
    </location>
</feature>
<dbReference type="EMBL" id="VCAZ01000009">
    <property type="protein sequence ID" value="TSK31344.1"/>
    <property type="molecule type" value="Genomic_DNA"/>
</dbReference>
<dbReference type="GO" id="GO:0000922">
    <property type="term" value="C:spindle pole"/>
    <property type="evidence" value="ECO:0007669"/>
    <property type="project" value="TreeGrafter"/>
</dbReference>
<dbReference type="OrthoDB" id="9946974at2759"/>
<keyword evidence="2" id="KW-0808">Transferase</keyword>
<dbReference type="Pfam" id="PF15334">
    <property type="entry name" value="AIB"/>
    <property type="match status" value="1"/>
</dbReference>
<organism evidence="2 3">
    <name type="scientific">Bagarius yarrelli</name>
    <name type="common">Goonch</name>
    <name type="synonym">Bagrus yarrelli</name>
    <dbReference type="NCBI Taxonomy" id="175774"/>
    <lineage>
        <taxon>Eukaryota</taxon>
        <taxon>Metazoa</taxon>
        <taxon>Chordata</taxon>
        <taxon>Craniata</taxon>
        <taxon>Vertebrata</taxon>
        <taxon>Euteleostomi</taxon>
        <taxon>Actinopterygii</taxon>
        <taxon>Neopterygii</taxon>
        <taxon>Teleostei</taxon>
        <taxon>Ostariophysi</taxon>
        <taxon>Siluriformes</taxon>
        <taxon>Sisoridae</taxon>
        <taxon>Sisorinae</taxon>
        <taxon>Bagarius</taxon>
    </lineage>
</organism>
<feature type="compositionally biased region" description="Basic and acidic residues" evidence="1">
    <location>
        <begin position="227"/>
        <end position="237"/>
    </location>
</feature>
<gene>
    <name evidence="2" type="ORF">Baya_3454</name>
</gene>